<dbReference type="EMBL" id="JAJITD010000005">
    <property type="protein sequence ID" value="MCC8393251.1"/>
    <property type="molecule type" value="Genomic_DNA"/>
</dbReference>
<keyword evidence="2" id="KW-1185">Reference proteome</keyword>
<reference evidence="1 2" key="1">
    <citation type="submission" date="2021-11" db="EMBL/GenBank/DDBJ databases">
        <authorList>
            <person name="Oh E.-T."/>
            <person name="Kim S.-B."/>
        </authorList>
    </citation>
    <scope>NUCLEOTIDE SEQUENCE [LARGE SCALE GENOMIC DNA]</scope>
    <source>
        <strain evidence="1 2">MMS20-SJTR3</strain>
    </source>
</reference>
<protein>
    <recommendedName>
        <fullName evidence="3">ADP-heptose:LPS heptosyltransferase</fullName>
    </recommendedName>
</protein>
<organism evidence="1 2">
    <name type="scientific">Paraburkholderia sejongensis</name>
    <dbReference type="NCBI Taxonomy" id="2886946"/>
    <lineage>
        <taxon>Bacteria</taxon>
        <taxon>Pseudomonadati</taxon>
        <taxon>Pseudomonadota</taxon>
        <taxon>Betaproteobacteria</taxon>
        <taxon>Burkholderiales</taxon>
        <taxon>Burkholderiaceae</taxon>
        <taxon>Paraburkholderia</taxon>
    </lineage>
</organism>
<comment type="caution">
    <text evidence="1">The sequence shown here is derived from an EMBL/GenBank/DDBJ whole genome shotgun (WGS) entry which is preliminary data.</text>
</comment>
<proteinExistence type="predicted"/>
<evidence type="ECO:0008006" key="3">
    <source>
        <dbReference type="Google" id="ProtNLM"/>
    </source>
</evidence>
<gene>
    <name evidence="1" type="ORF">LJ656_11670</name>
</gene>
<evidence type="ECO:0000313" key="2">
    <source>
        <dbReference type="Proteomes" id="UP001431019"/>
    </source>
</evidence>
<evidence type="ECO:0000313" key="1">
    <source>
        <dbReference type="EMBL" id="MCC8393251.1"/>
    </source>
</evidence>
<name>A0ABS8JTL8_9BURK</name>
<sequence length="283" mass="31021">MTFDVKHSGQLGDIVYAMPAMKALARLSGSDKVRLSIPRNKQAHRPAALKHVGGDFMISDEMFAYLKPLLTYQECFSEVVSVDEREIPSGAADFDVIRSGCINVSAGNIKDYYFKVFGLVSRGTSPWITPSFDGRRSGQFDIVIGRSTRYLNQGIDYGILAALGLRIGFIGTANEYLAFANRFPSVAAEYVPTSSAMEACDLIASSSLFIGNQSFFFAVAEALQANRLLEVFEPVPNVLPTGGMCGQFIATRGFATLLRDFFDHPLAISKESHQLQPNYLLSI</sequence>
<dbReference type="Proteomes" id="UP001431019">
    <property type="component" value="Unassembled WGS sequence"/>
</dbReference>
<dbReference type="RefSeq" id="WP_230509578.1">
    <property type="nucleotide sequence ID" value="NZ_JAJITD010000005.1"/>
</dbReference>
<accession>A0ABS8JTL8</accession>